<proteinExistence type="predicted"/>
<dbReference type="EMBL" id="CYKH01002214">
    <property type="protein sequence ID" value="CUG93986.1"/>
    <property type="molecule type" value="Genomic_DNA"/>
</dbReference>
<keyword evidence="2" id="KW-1185">Reference proteome</keyword>
<gene>
    <name evidence="1" type="ORF">BSAL_03115</name>
</gene>
<dbReference type="VEuPathDB" id="TriTrypDB:BSAL_03115"/>
<evidence type="ECO:0000313" key="2">
    <source>
        <dbReference type="Proteomes" id="UP000051952"/>
    </source>
</evidence>
<organism evidence="1 2">
    <name type="scientific">Bodo saltans</name>
    <name type="common">Flagellated protozoan</name>
    <dbReference type="NCBI Taxonomy" id="75058"/>
    <lineage>
        <taxon>Eukaryota</taxon>
        <taxon>Discoba</taxon>
        <taxon>Euglenozoa</taxon>
        <taxon>Kinetoplastea</taxon>
        <taxon>Metakinetoplastina</taxon>
        <taxon>Eubodonida</taxon>
        <taxon>Bodonidae</taxon>
        <taxon>Bodo</taxon>
    </lineage>
</organism>
<dbReference type="Proteomes" id="UP000051952">
    <property type="component" value="Unassembled WGS sequence"/>
</dbReference>
<evidence type="ECO:0000313" key="1">
    <source>
        <dbReference type="EMBL" id="CUG93986.1"/>
    </source>
</evidence>
<accession>A0A0S4JR23</accession>
<protein>
    <submittedName>
        <fullName evidence="1">Uncharacterized protein</fullName>
    </submittedName>
</protein>
<sequence length="303" mass="34445">MLWFLDSASTCKKKGMRTEHSKGPHCCFCFHCERGPKMRCQLIISFFLYFSLDCGSLFLENGRVKQIIMDCVYCGEPLTIDDLARHDCGRADELTDPTDGVCELYQRLVVQPYVTLDDAFSSTFHDEHKRDEQLHQALSYLVTGPPLSTTTTSVAPRRHALTHRHAQLFMAAATATLMRVKSGDDNDNDYLHYRQPPLGYTLLAAVCRQATRAEHVVPLLAALSLPTVTPHLTLEENCWNRYDQTILSDVSIVSKPQLLKALEQAIEKITFVRDDADWYDARKVSSSFLWKDKDEFVVSVLHV</sequence>
<feature type="non-terminal residue" evidence="1">
    <location>
        <position position="303"/>
    </location>
</feature>
<reference evidence="2" key="1">
    <citation type="submission" date="2015-09" db="EMBL/GenBank/DDBJ databases">
        <authorList>
            <consortium name="Pathogen Informatics"/>
        </authorList>
    </citation>
    <scope>NUCLEOTIDE SEQUENCE [LARGE SCALE GENOMIC DNA]</scope>
    <source>
        <strain evidence="2">Lake Konstanz</strain>
    </source>
</reference>
<name>A0A0S4JR23_BODSA</name>
<dbReference type="AlphaFoldDB" id="A0A0S4JR23"/>